<gene>
    <name evidence="2" type="ORF">DSW25_05315</name>
</gene>
<dbReference type="Pfam" id="PF01527">
    <property type="entry name" value="HTH_Tnp_1"/>
    <property type="match status" value="1"/>
</dbReference>
<dbReference type="Proteomes" id="UP000027734">
    <property type="component" value="Unassembled WGS sequence"/>
</dbReference>
<reference evidence="2 3" key="1">
    <citation type="submission" date="2014-01" db="EMBL/GenBank/DDBJ databases">
        <title>Sulfitobacter donghicola JCM 14565 Genome Sequencing.</title>
        <authorList>
            <person name="Lai Q."/>
            <person name="Hong Z."/>
        </authorList>
    </citation>
    <scope>NUCLEOTIDE SEQUENCE [LARGE SCALE GENOMIC DNA]</scope>
    <source>
        <strain evidence="2 3">JCM 14565</strain>
    </source>
</reference>
<dbReference type="eggNOG" id="COG2963">
    <property type="taxonomic scope" value="Bacteria"/>
</dbReference>
<dbReference type="EMBL" id="JAMC01000022">
    <property type="protein sequence ID" value="KEJ87742.1"/>
    <property type="molecule type" value="Genomic_DNA"/>
</dbReference>
<protein>
    <recommendedName>
        <fullName evidence="4">Transposase</fullName>
    </recommendedName>
</protein>
<evidence type="ECO:0000256" key="1">
    <source>
        <dbReference type="ARBA" id="ARBA00009964"/>
    </source>
</evidence>
<dbReference type="Gene3D" id="1.10.10.10">
    <property type="entry name" value="Winged helix-like DNA-binding domain superfamily/Winged helix DNA-binding domain"/>
    <property type="match status" value="1"/>
</dbReference>
<name>A0A073IQQ4_9RHOB</name>
<dbReference type="PANTHER" id="PTHR37936:SF3">
    <property type="entry name" value="TRANSPOSASE INSC FOR INSERTION ELEMENT IS2A-RELATED"/>
    <property type="match status" value="1"/>
</dbReference>
<dbReference type="GO" id="GO:0043565">
    <property type="term" value="F:sequence-specific DNA binding"/>
    <property type="evidence" value="ECO:0007669"/>
    <property type="project" value="InterPro"/>
</dbReference>
<dbReference type="GO" id="GO:0004803">
    <property type="term" value="F:transposase activity"/>
    <property type="evidence" value="ECO:0007669"/>
    <property type="project" value="InterPro"/>
</dbReference>
<dbReference type="PANTHER" id="PTHR37936">
    <property type="entry name" value="TRANSPOSASE INSC FOR INSERTION ELEMENT IS2A-RELATED"/>
    <property type="match status" value="1"/>
</dbReference>
<dbReference type="InterPro" id="IPR002514">
    <property type="entry name" value="Transposase_8"/>
</dbReference>
<evidence type="ECO:0000313" key="3">
    <source>
        <dbReference type="Proteomes" id="UP000027734"/>
    </source>
</evidence>
<evidence type="ECO:0000313" key="2">
    <source>
        <dbReference type="EMBL" id="KEJ87742.1"/>
    </source>
</evidence>
<dbReference type="NCBIfam" id="NF047595">
    <property type="entry name" value="IS66_ISRel24_TnpA"/>
    <property type="match status" value="1"/>
</dbReference>
<comment type="caution">
    <text evidence="2">The sequence shown here is derived from an EMBL/GenBank/DDBJ whole genome shotgun (WGS) entry which is preliminary data.</text>
</comment>
<dbReference type="InterPro" id="IPR036388">
    <property type="entry name" value="WH-like_DNA-bd_sf"/>
</dbReference>
<dbReference type="GO" id="GO:0006313">
    <property type="term" value="P:DNA transposition"/>
    <property type="evidence" value="ECO:0007669"/>
    <property type="project" value="InterPro"/>
</dbReference>
<keyword evidence="3" id="KW-1185">Reference proteome</keyword>
<dbReference type="SUPFAM" id="SSF48295">
    <property type="entry name" value="TrpR-like"/>
    <property type="match status" value="1"/>
</dbReference>
<dbReference type="InterPro" id="IPR010921">
    <property type="entry name" value="Trp_repressor/repl_initiator"/>
</dbReference>
<evidence type="ECO:0008006" key="4">
    <source>
        <dbReference type="Google" id="ProtNLM"/>
    </source>
</evidence>
<comment type="similarity">
    <text evidence="1">Belongs to the transposase 8 family.</text>
</comment>
<proteinExistence type="inferred from homology"/>
<organism evidence="2 3">
    <name type="scientific">Sulfitobacter donghicola DSW-25 = KCTC 12864 = JCM 14565</name>
    <dbReference type="NCBI Taxonomy" id="1300350"/>
    <lineage>
        <taxon>Bacteria</taxon>
        <taxon>Pseudomonadati</taxon>
        <taxon>Pseudomonadota</taxon>
        <taxon>Alphaproteobacteria</taxon>
        <taxon>Rhodobacterales</taxon>
        <taxon>Roseobacteraceae</taxon>
        <taxon>Sulfitobacter</taxon>
    </lineage>
</organism>
<dbReference type="AlphaFoldDB" id="A0A073IQQ4"/>
<accession>A0A073IQQ4</accession>
<dbReference type="STRING" id="1300350.Z948_6"/>
<sequence length="125" mass="13412">MEDAGRMEVMVGPSGKRNWSDAFKGRVVAETLVPGVTVNEVAQRHDLRPNHLSSWRRLAKDGKLVVPDLVGAEFAPVVLAPEAAPIAAPSERAVEIIYGAITIRLDAGTQPDRIAEIVHALSARA</sequence>